<comment type="caution">
    <text evidence="2">The sequence shown here is derived from an EMBL/GenBank/DDBJ whole genome shotgun (WGS) entry which is preliminary data.</text>
</comment>
<gene>
    <name evidence="2" type="ORF">Ae201684_016593</name>
</gene>
<dbReference type="VEuPathDB" id="FungiDB:AeMF1_020287"/>
<protein>
    <submittedName>
        <fullName evidence="2">Uncharacterized protein</fullName>
    </submittedName>
</protein>
<proteinExistence type="predicted"/>
<dbReference type="Proteomes" id="UP000481153">
    <property type="component" value="Unassembled WGS sequence"/>
</dbReference>
<sequence length="462" mass="51930">MSVIHIRAVEWLKLPIDRRRTTRIDGLGSNSVRTIGTAPVKITLGRGIVYCLELDVCDLGDVGFNMVLGMDFLSRACITIDTNRREMSLPDGECVPLLHQPTRYHRGTIQYIQVPKQTWISPGDSIIVPLKGIPDSIEADCTHWVHRGRRWVTTALTGSNRVPAAYRVTNVSQYGVSLLPRTIIGAVSVRGERPLDAQMIRVDSNRYRAWENEVYEGSFPRSFRDKLRDDHYQEAVRSHPPPSPREPPNQLLTQSGLRSLQASKVASDSMEKEGRRNGSIHDDSERKQFDQEALSSVPSEDEDMPLGGGLPHPQIFNLKSVPDVDQSQCDPELQIREGIDMSPEEMENQLALIPEITPCSERVKIEDLDYGEADQSGEEKEKMRKILAKYQKYFIQSGNGLPPAARGAVCDINVKGEKPIAQRARRVRPEHLKQLFELLKGLLDYGSSRSQIPPGLRRSLLS</sequence>
<accession>A0A6G0WDU9</accession>
<evidence type="ECO:0000313" key="3">
    <source>
        <dbReference type="Proteomes" id="UP000481153"/>
    </source>
</evidence>
<evidence type="ECO:0000256" key="1">
    <source>
        <dbReference type="SAM" id="MobiDB-lite"/>
    </source>
</evidence>
<name>A0A6G0WDU9_9STRA</name>
<dbReference type="AlphaFoldDB" id="A0A6G0WDU9"/>
<feature type="compositionally biased region" description="Basic and acidic residues" evidence="1">
    <location>
        <begin position="269"/>
        <end position="290"/>
    </location>
</feature>
<reference evidence="2 3" key="1">
    <citation type="submission" date="2019-07" db="EMBL/GenBank/DDBJ databases">
        <title>Genomics analysis of Aphanomyces spp. identifies a new class of oomycete effector associated with host adaptation.</title>
        <authorList>
            <person name="Gaulin E."/>
        </authorList>
    </citation>
    <scope>NUCLEOTIDE SEQUENCE [LARGE SCALE GENOMIC DNA]</scope>
    <source>
        <strain evidence="2 3">ATCC 201684</strain>
    </source>
</reference>
<keyword evidence="3" id="KW-1185">Reference proteome</keyword>
<feature type="compositionally biased region" description="Polar residues" evidence="1">
    <location>
        <begin position="250"/>
        <end position="266"/>
    </location>
</feature>
<dbReference type="EMBL" id="VJMJ01000261">
    <property type="protein sequence ID" value="KAF0724844.1"/>
    <property type="molecule type" value="Genomic_DNA"/>
</dbReference>
<evidence type="ECO:0000313" key="2">
    <source>
        <dbReference type="EMBL" id="KAF0724844.1"/>
    </source>
</evidence>
<dbReference type="InterPro" id="IPR021109">
    <property type="entry name" value="Peptidase_aspartic_dom_sf"/>
</dbReference>
<dbReference type="Gene3D" id="2.40.70.10">
    <property type="entry name" value="Acid Proteases"/>
    <property type="match status" value="1"/>
</dbReference>
<organism evidence="2 3">
    <name type="scientific">Aphanomyces euteiches</name>
    <dbReference type="NCBI Taxonomy" id="100861"/>
    <lineage>
        <taxon>Eukaryota</taxon>
        <taxon>Sar</taxon>
        <taxon>Stramenopiles</taxon>
        <taxon>Oomycota</taxon>
        <taxon>Saprolegniomycetes</taxon>
        <taxon>Saprolegniales</taxon>
        <taxon>Verrucalvaceae</taxon>
        <taxon>Aphanomyces</taxon>
    </lineage>
</organism>
<feature type="region of interest" description="Disordered" evidence="1">
    <location>
        <begin position="231"/>
        <end position="317"/>
    </location>
</feature>